<keyword evidence="1" id="KW-1133">Transmembrane helix</keyword>
<organism evidence="2 3">
    <name type="scientific">Sphingobacterium tabacisoli</name>
    <dbReference type="NCBI Taxonomy" id="2044855"/>
    <lineage>
        <taxon>Bacteria</taxon>
        <taxon>Pseudomonadati</taxon>
        <taxon>Bacteroidota</taxon>
        <taxon>Sphingobacteriia</taxon>
        <taxon>Sphingobacteriales</taxon>
        <taxon>Sphingobacteriaceae</taxon>
        <taxon>Sphingobacterium</taxon>
    </lineage>
</organism>
<dbReference type="PANTHER" id="PTHR43129">
    <property type="entry name" value="FOSMIDOMYCIN RESISTANCE PROTEIN"/>
    <property type="match status" value="1"/>
</dbReference>
<keyword evidence="1" id="KW-0472">Membrane</keyword>
<evidence type="ECO:0000313" key="3">
    <source>
        <dbReference type="Proteomes" id="UP001597440"/>
    </source>
</evidence>
<dbReference type="InterPro" id="IPR036259">
    <property type="entry name" value="MFS_trans_sf"/>
</dbReference>
<dbReference type="PANTHER" id="PTHR43129:SF1">
    <property type="entry name" value="FOSMIDOMYCIN RESISTANCE PROTEIN"/>
    <property type="match status" value="1"/>
</dbReference>
<feature type="transmembrane region" description="Helical" evidence="1">
    <location>
        <begin position="12"/>
        <end position="31"/>
    </location>
</feature>
<feature type="transmembrane region" description="Helical" evidence="1">
    <location>
        <begin position="43"/>
        <end position="61"/>
    </location>
</feature>
<accession>A0ABW5LAD0</accession>
<reference evidence="3" key="1">
    <citation type="journal article" date="2019" name="Int. J. Syst. Evol. Microbiol.">
        <title>The Global Catalogue of Microorganisms (GCM) 10K type strain sequencing project: providing services to taxonomists for standard genome sequencing and annotation.</title>
        <authorList>
            <consortium name="The Broad Institute Genomics Platform"/>
            <consortium name="The Broad Institute Genome Sequencing Center for Infectious Disease"/>
            <person name="Wu L."/>
            <person name="Ma J."/>
        </authorList>
    </citation>
    <scope>NUCLEOTIDE SEQUENCE [LARGE SCALE GENOMIC DNA]</scope>
    <source>
        <strain evidence="3">KCTC 52298</strain>
    </source>
</reference>
<protein>
    <recommendedName>
        <fullName evidence="4">MFS transporter</fullName>
    </recommendedName>
</protein>
<keyword evidence="1" id="KW-0812">Transmembrane</keyword>
<feature type="transmembrane region" description="Helical" evidence="1">
    <location>
        <begin position="73"/>
        <end position="91"/>
    </location>
</feature>
<evidence type="ECO:0000313" key="2">
    <source>
        <dbReference type="EMBL" id="MFD2556887.1"/>
    </source>
</evidence>
<proteinExistence type="predicted"/>
<sequence length="102" mass="10825">MVPYGDITTAVVLITVVGFLISLSFSPILVYAQQLVPNKIGMVSGLFYGVAMGMSGIGAAILGSLADVKGIDYIQNIISLLPLLGLVVFLFPRRTKDGFYIA</sequence>
<keyword evidence="3" id="KW-1185">Reference proteome</keyword>
<dbReference type="RefSeq" id="WP_210354721.1">
    <property type="nucleotide sequence ID" value="NZ_JAEQMU010000002.1"/>
</dbReference>
<evidence type="ECO:0000256" key="1">
    <source>
        <dbReference type="SAM" id="Phobius"/>
    </source>
</evidence>
<comment type="caution">
    <text evidence="2">The sequence shown here is derived from an EMBL/GenBank/DDBJ whole genome shotgun (WGS) entry which is preliminary data.</text>
</comment>
<name>A0ABW5LAD0_9SPHI</name>
<dbReference type="Gene3D" id="1.20.1250.20">
    <property type="entry name" value="MFS general substrate transporter like domains"/>
    <property type="match status" value="1"/>
</dbReference>
<dbReference type="Proteomes" id="UP001597440">
    <property type="component" value="Unassembled WGS sequence"/>
</dbReference>
<dbReference type="SUPFAM" id="SSF103473">
    <property type="entry name" value="MFS general substrate transporter"/>
    <property type="match status" value="1"/>
</dbReference>
<dbReference type="EMBL" id="JBHULD010000025">
    <property type="protein sequence ID" value="MFD2556887.1"/>
    <property type="molecule type" value="Genomic_DNA"/>
</dbReference>
<evidence type="ECO:0008006" key="4">
    <source>
        <dbReference type="Google" id="ProtNLM"/>
    </source>
</evidence>
<gene>
    <name evidence="2" type="ORF">ACFSQW_21030</name>
</gene>